<protein>
    <submittedName>
        <fullName evidence="1">YugN family protein</fullName>
    </submittedName>
</protein>
<dbReference type="Pfam" id="PF08868">
    <property type="entry name" value="YugN"/>
    <property type="match status" value="1"/>
</dbReference>
<name>A0ABU9VLN6_9BACI</name>
<proteinExistence type="predicted"/>
<dbReference type="Gene3D" id="3.30.310.100">
    <property type="entry name" value="YugN-like"/>
    <property type="match status" value="1"/>
</dbReference>
<dbReference type="Proteomes" id="UP001418796">
    <property type="component" value="Unassembled WGS sequence"/>
</dbReference>
<evidence type="ECO:0000313" key="2">
    <source>
        <dbReference type="Proteomes" id="UP001418796"/>
    </source>
</evidence>
<dbReference type="InterPro" id="IPR014967">
    <property type="entry name" value="Uncharacterised_YugN-like"/>
</dbReference>
<keyword evidence="2" id="KW-1185">Reference proteome</keyword>
<dbReference type="EMBL" id="JBCITK010000001">
    <property type="protein sequence ID" value="MEN0644552.1"/>
    <property type="molecule type" value="Genomic_DNA"/>
</dbReference>
<organism evidence="1 2">
    <name type="scientific">Alkalicoccobacillus gibsonii</name>
    <dbReference type="NCBI Taxonomy" id="79881"/>
    <lineage>
        <taxon>Bacteria</taxon>
        <taxon>Bacillati</taxon>
        <taxon>Bacillota</taxon>
        <taxon>Bacilli</taxon>
        <taxon>Bacillales</taxon>
        <taxon>Bacillaceae</taxon>
        <taxon>Alkalicoccobacillus</taxon>
    </lineage>
</organism>
<dbReference type="InterPro" id="IPR036491">
    <property type="entry name" value="YugN-like_sf"/>
</dbReference>
<evidence type="ECO:0000313" key="1">
    <source>
        <dbReference type="EMBL" id="MEN0644552.1"/>
    </source>
</evidence>
<reference evidence="1 2" key="1">
    <citation type="submission" date="2024-03" db="EMBL/GenBank/DDBJ databases">
        <title>Bacilli Hybrid Assemblies.</title>
        <authorList>
            <person name="Kovac J."/>
        </authorList>
    </citation>
    <scope>NUCLEOTIDE SEQUENCE [LARGE SCALE GENOMIC DNA]</scope>
    <source>
        <strain evidence="1 2">FSL R7-0666</strain>
    </source>
</reference>
<accession>A0ABU9VLN6</accession>
<dbReference type="RefSeq" id="WP_343131228.1">
    <property type="nucleotide sequence ID" value="NZ_JBCITK010000001.1"/>
</dbReference>
<comment type="caution">
    <text evidence="1">The sequence shown here is derived from an EMBL/GenBank/DDBJ whole genome shotgun (WGS) entry which is preliminary data.</text>
</comment>
<sequence>MIPLQSAIIGETYKLGFLEEQLKPKGYTIGSNWDYDHGYFDYTIEQHNGYTVLRIPFHTRYGEVGERGTTVTLDTPFILAHEYQEDLDDYATSGSVPLQVSGVVNQFSEPTNKDGEVDEKYVPTAQNLLKEVESLLLP</sequence>
<gene>
    <name evidence="1" type="ORF">MKY91_15475</name>
</gene>
<dbReference type="SUPFAM" id="SSF160755">
    <property type="entry name" value="YugN-like"/>
    <property type="match status" value="1"/>
</dbReference>